<evidence type="ECO:0000256" key="1">
    <source>
        <dbReference type="SAM" id="MobiDB-lite"/>
    </source>
</evidence>
<protein>
    <submittedName>
        <fullName evidence="3">AAA domain-containing protein</fullName>
    </submittedName>
</protein>
<organism evidence="3 4">
    <name type="scientific">Litoreibacter albidus</name>
    <dbReference type="NCBI Taxonomy" id="670155"/>
    <lineage>
        <taxon>Bacteria</taxon>
        <taxon>Pseudomonadati</taxon>
        <taxon>Pseudomonadota</taxon>
        <taxon>Alphaproteobacteria</taxon>
        <taxon>Rhodobacterales</taxon>
        <taxon>Roseobacteraceae</taxon>
        <taxon>Litoreibacter</taxon>
    </lineage>
</organism>
<dbReference type="EMBL" id="FNOI01000001">
    <property type="protein sequence ID" value="SDW37746.1"/>
    <property type="molecule type" value="Genomic_DNA"/>
</dbReference>
<gene>
    <name evidence="3" type="ORF">SAMN04488001_1028</name>
</gene>
<feature type="domain" description="AAA+ ATPase" evidence="2">
    <location>
        <begin position="40"/>
        <end position="218"/>
    </location>
</feature>
<keyword evidence="4" id="KW-1185">Reference proteome</keyword>
<dbReference type="Pfam" id="PF13481">
    <property type="entry name" value="AAA_25"/>
    <property type="match status" value="1"/>
</dbReference>
<evidence type="ECO:0000313" key="4">
    <source>
        <dbReference type="Proteomes" id="UP000199441"/>
    </source>
</evidence>
<dbReference type="InterPro" id="IPR003593">
    <property type="entry name" value="AAA+_ATPase"/>
</dbReference>
<reference evidence="4" key="1">
    <citation type="submission" date="2016-10" db="EMBL/GenBank/DDBJ databases">
        <authorList>
            <person name="Varghese N."/>
            <person name="Submissions S."/>
        </authorList>
    </citation>
    <scope>NUCLEOTIDE SEQUENCE [LARGE SCALE GENOMIC DNA]</scope>
    <source>
        <strain evidence="4">DSM 26922</strain>
    </source>
</reference>
<dbReference type="SMART" id="SM00382">
    <property type="entry name" value="AAA"/>
    <property type="match status" value="1"/>
</dbReference>
<dbReference type="AlphaFoldDB" id="A0A1H2T1A3"/>
<dbReference type="OrthoDB" id="1496333at2"/>
<name>A0A1H2T1A3_9RHOB</name>
<feature type="region of interest" description="Disordered" evidence="1">
    <location>
        <begin position="353"/>
        <end position="378"/>
    </location>
</feature>
<accession>A0A1H2T1A3</accession>
<dbReference type="STRING" id="670155.SAMN04488001_1028"/>
<dbReference type="InterPro" id="IPR027417">
    <property type="entry name" value="P-loop_NTPase"/>
</dbReference>
<evidence type="ECO:0000313" key="3">
    <source>
        <dbReference type="EMBL" id="SDW37746.1"/>
    </source>
</evidence>
<proteinExistence type="predicted"/>
<dbReference type="Proteomes" id="UP000199441">
    <property type="component" value="Unassembled WGS sequence"/>
</dbReference>
<dbReference type="SUPFAM" id="SSF52540">
    <property type="entry name" value="P-loop containing nucleoside triphosphate hydrolases"/>
    <property type="match status" value="1"/>
</dbReference>
<sequence>MTMNITSPKSKYSSAPAVTKAGEFRPQLNAPFVVKNLFKPGEVSMIAGAPGLGKSTISAAIAAHAAQGRDFGGLSVRKTVVIYYAAEDAYGVLCRAHPYMRDPACANAPFYVIHGAPNLMDAETPEKVARFIEAKKAEYGCEQALVIFDTLNRCIGEADENSSSSMGTVVGNATFIAQTTRSSVVFVHHVGNGNPDRPRGSSAFHGNVDCLCLISKTSVTGSEKVVLLNAIKQKNAQELGSLPFKLSALRIGVDHEGCDVTVPMAIPMEPKAFSKALTQAKVANHNKQPSQDTMERVADIERVLVELAKTHPGGYFTQSEIAERSGSIFNNVRGSDSLRVAVRRALVALEKAGKAERGTKGYRSSLPPSNANDHVLSD</sequence>
<dbReference type="Gene3D" id="3.40.50.300">
    <property type="entry name" value="P-loop containing nucleotide triphosphate hydrolases"/>
    <property type="match status" value="1"/>
</dbReference>
<evidence type="ECO:0000259" key="2">
    <source>
        <dbReference type="SMART" id="SM00382"/>
    </source>
</evidence>